<keyword evidence="2" id="KW-0614">Plasmid</keyword>
<feature type="transmembrane region" description="Helical" evidence="1">
    <location>
        <begin position="149"/>
        <end position="171"/>
    </location>
</feature>
<proteinExistence type="predicted"/>
<feature type="transmembrane region" description="Helical" evidence="1">
    <location>
        <begin position="46"/>
        <end position="72"/>
    </location>
</feature>
<keyword evidence="3" id="KW-1185">Reference proteome</keyword>
<geneLocation type="plasmid" evidence="2 3">
    <name>pRgalR602c</name>
</geneLocation>
<name>A0A0B4XGB9_9HYPH</name>
<sequence>MIPGATLSRWTMSYFAAALLFLLMAEGMLAAGLWRPSVDIGDPITLIIVHCVTIGWLGLLMIGALLQFAPVLTGVGLATERFNLPALIAIVAGLAALICGFAAIKNGSSAAGLTMPVATALLAAGLLGIGAVLFTGLWRGRSAHAAAPFVLLGIICLAVTVLLGASFALVLSGATDAPLIVDLALGAVPLHASFGLGGWMSLAAIGVSYKLMSMFLLSPDTLRTQMVLAGGASTILMLSIALFCLFSRRDVIEPLSFISAVVFLGTIAIYATEMRSIYRTRRRKTLELNSIGSVPAFVLLALSMAALVISMPLNAGEGIRAAIVYLFVFGWLTGLGLAQLLKIVPFLTWLEAFGPLLGRRPTPRLQDLIKERRASFWLGGFYLAVVSAAASIAVNTDAGFQISAFAQLICSAGLSFELFQVRILAHVDAVAKSSPFHQPALLIAKINSER</sequence>
<evidence type="ECO:0000313" key="2">
    <source>
        <dbReference type="EMBL" id="AJD46126.1"/>
    </source>
</evidence>
<reference evidence="2 3" key="1">
    <citation type="submission" date="2013-11" db="EMBL/GenBank/DDBJ databases">
        <title>Complete genome sequence of Rhizobium gallicum bv. gallicum R602.</title>
        <authorList>
            <person name="Bustos P."/>
            <person name="Santamaria R.I."/>
            <person name="Lozano L."/>
            <person name="Acosta J.L."/>
            <person name="Ormeno-Orrillo E."/>
            <person name="Rogel M.A."/>
            <person name="Romero D."/>
            <person name="Cevallos M.A."/>
            <person name="Martinez-Romero E."/>
            <person name="Gonzalez V."/>
        </authorList>
    </citation>
    <scope>NUCLEOTIDE SEQUENCE [LARGE SCALE GENOMIC DNA]</scope>
    <source>
        <strain evidence="2 3">R602</strain>
        <plasmid evidence="2 3">pRgalR602c</plasmid>
    </source>
</reference>
<evidence type="ECO:0008006" key="4">
    <source>
        <dbReference type="Google" id="ProtNLM"/>
    </source>
</evidence>
<feature type="transmembrane region" description="Helical" evidence="1">
    <location>
        <begin position="183"/>
        <end position="205"/>
    </location>
</feature>
<feature type="transmembrane region" description="Helical" evidence="1">
    <location>
        <begin position="116"/>
        <end position="137"/>
    </location>
</feature>
<keyword evidence="1" id="KW-1133">Transmembrane helix</keyword>
<dbReference type="Proteomes" id="UP000031368">
    <property type="component" value="Plasmid pRgalR602c"/>
</dbReference>
<feature type="transmembrane region" description="Helical" evidence="1">
    <location>
        <begin position="84"/>
        <end position="104"/>
    </location>
</feature>
<keyword evidence="1" id="KW-0812">Transmembrane</keyword>
<evidence type="ECO:0000313" key="3">
    <source>
        <dbReference type="Proteomes" id="UP000031368"/>
    </source>
</evidence>
<protein>
    <recommendedName>
        <fullName evidence="4">Transmembrane protein</fullName>
    </recommendedName>
</protein>
<feature type="transmembrane region" description="Helical" evidence="1">
    <location>
        <begin position="374"/>
        <end position="394"/>
    </location>
</feature>
<feature type="transmembrane region" description="Helical" evidence="1">
    <location>
        <begin position="291"/>
        <end position="311"/>
    </location>
</feature>
<feature type="transmembrane region" description="Helical" evidence="1">
    <location>
        <begin position="323"/>
        <end position="353"/>
    </location>
</feature>
<organism evidence="2 3">
    <name type="scientific">Rhizobium gallicum bv. gallicum R602sp</name>
    <dbReference type="NCBI Taxonomy" id="1041138"/>
    <lineage>
        <taxon>Bacteria</taxon>
        <taxon>Pseudomonadati</taxon>
        <taxon>Pseudomonadota</taxon>
        <taxon>Alphaproteobacteria</taxon>
        <taxon>Hyphomicrobiales</taxon>
        <taxon>Rhizobiaceae</taxon>
        <taxon>Rhizobium/Agrobacterium group</taxon>
        <taxon>Rhizobium</taxon>
    </lineage>
</organism>
<evidence type="ECO:0000256" key="1">
    <source>
        <dbReference type="SAM" id="Phobius"/>
    </source>
</evidence>
<dbReference type="RefSeq" id="WP_052451880.1">
    <property type="nucleotide sequence ID" value="NZ_CP006880.1"/>
</dbReference>
<dbReference type="AlphaFoldDB" id="A0A0B4XGB9"/>
<dbReference type="KEGG" id="rga:RGR602_PC02105"/>
<dbReference type="HOGENOM" id="CLU_034656_0_0_5"/>
<feature type="transmembrane region" description="Helical" evidence="1">
    <location>
        <begin position="12"/>
        <end position="34"/>
    </location>
</feature>
<gene>
    <name evidence="2" type="ORF">RGR602_PC02105</name>
</gene>
<dbReference type="EMBL" id="CP006880">
    <property type="protein sequence ID" value="AJD46126.1"/>
    <property type="molecule type" value="Genomic_DNA"/>
</dbReference>
<accession>A0A0B4XGB9</accession>
<feature type="transmembrane region" description="Helical" evidence="1">
    <location>
        <begin position="254"/>
        <end position="271"/>
    </location>
</feature>
<feature type="transmembrane region" description="Helical" evidence="1">
    <location>
        <begin position="226"/>
        <end position="248"/>
    </location>
</feature>
<keyword evidence="1" id="KW-0472">Membrane</keyword>